<dbReference type="RefSeq" id="WP_153249811.1">
    <property type="nucleotide sequence ID" value="NZ_CP044205.1"/>
</dbReference>
<feature type="transmembrane region" description="Helical" evidence="7">
    <location>
        <begin position="153"/>
        <end position="179"/>
    </location>
</feature>
<keyword evidence="6 7" id="KW-0472">Membrane</keyword>
<feature type="transmembrane region" description="Helical" evidence="7">
    <location>
        <begin position="227"/>
        <end position="251"/>
    </location>
</feature>
<name>A0A5Q0BIY1_9GAMM</name>
<evidence type="ECO:0000256" key="1">
    <source>
        <dbReference type="ARBA" id="ARBA00004651"/>
    </source>
</evidence>
<evidence type="ECO:0000256" key="2">
    <source>
        <dbReference type="ARBA" id="ARBA00005262"/>
    </source>
</evidence>
<keyword evidence="3" id="KW-1003">Cell membrane</keyword>
<dbReference type="Proteomes" id="UP000325755">
    <property type="component" value="Chromosome"/>
</dbReference>
<dbReference type="OrthoDB" id="8969999at2"/>
<gene>
    <name evidence="8" type="primary">chrA</name>
    <name evidence="8" type="ORF">F6R98_15340</name>
</gene>
<dbReference type="InParanoid" id="A0A5Q0BIY1"/>
<feature type="transmembrane region" description="Helical" evidence="7">
    <location>
        <begin position="299"/>
        <end position="320"/>
    </location>
</feature>
<dbReference type="PIRSF" id="PIRSF004810">
    <property type="entry name" value="ChrA"/>
    <property type="match status" value="1"/>
</dbReference>
<protein>
    <submittedName>
        <fullName evidence="8">Chromate efflux transporter</fullName>
    </submittedName>
</protein>
<sequence length="399" mass="42341">MTEKVRNISLWLYRLLELAGLFLHLGTTAFGGPAAHIAMMEDEVVRRRRWLTREAFLDLLGATSLIPGPNSTELAIHIGHRRAGWAGLVIAGCCFILPATLIVGVIAWAYVRFGELPQTEGLLYGVKPVIIAVIVQALWGLGCTAVKNTGLALAGLLGVGLIFFGADELAVLFGTGLLVAGVRAGKAWRNAVFGSRPPLLGIAPVFPFISAAGVAGAAAVSMPFNLWTLFLFFAKVGSILFGSGYVLLAFLNADLVERWHWLTDAQLMDAIAVGQITPGPVFTTATFIGYVLAGTKGAVVATAGIFIPAFFFVAISGPFVPRLRKSAIAGAFLDGVNVASLALMAIVTWRLGATTMVDCFTGLLALASVFLLFRYRVNSGWLILAGAGFGYLVFYCKIA</sequence>
<comment type="similarity">
    <text evidence="2">Belongs to the chromate ion transporter (CHR) (TC 2.A.51) family.</text>
</comment>
<dbReference type="EMBL" id="CP044205">
    <property type="protein sequence ID" value="QFY43835.1"/>
    <property type="molecule type" value="Genomic_DNA"/>
</dbReference>
<feature type="transmembrane region" description="Helical" evidence="7">
    <location>
        <begin position="271"/>
        <end position="292"/>
    </location>
</feature>
<evidence type="ECO:0000256" key="5">
    <source>
        <dbReference type="ARBA" id="ARBA00022989"/>
    </source>
</evidence>
<feature type="transmembrane region" description="Helical" evidence="7">
    <location>
        <begin position="381"/>
        <end position="398"/>
    </location>
</feature>
<evidence type="ECO:0000256" key="4">
    <source>
        <dbReference type="ARBA" id="ARBA00022692"/>
    </source>
</evidence>
<feature type="transmembrane region" description="Helical" evidence="7">
    <location>
        <begin position="199"/>
        <end position="220"/>
    </location>
</feature>
<evidence type="ECO:0000313" key="8">
    <source>
        <dbReference type="EMBL" id="QFY43835.1"/>
    </source>
</evidence>
<dbReference type="GO" id="GO:0015109">
    <property type="term" value="F:chromate transmembrane transporter activity"/>
    <property type="evidence" value="ECO:0007669"/>
    <property type="project" value="InterPro"/>
</dbReference>
<evidence type="ECO:0000313" key="9">
    <source>
        <dbReference type="Proteomes" id="UP000325755"/>
    </source>
</evidence>
<dbReference type="KEGG" id="mmob:F6R98_15340"/>
<dbReference type="PANTHER" id="PTHR33567">
    <property type="entry name" value="CHROMATE ION TRANSPORTER (EUROFUNG)"/>
    <property type="match status" value="1"/>
</dbReference>
<evidence type="ECO:0000256" key="7">
    <source>
        <dbReference type="SAM" id="Phobius"/>
    </source>
</evidence>
<dbReference type="NCBIfam" id="TIGR00937">
    <property type="entry name" value="2A51"/>
    <property type="match status" value="1"/>
</dbReference>
<comment type="subcellular location">
    <subcellularLocation>
        <location evidence="1">Cell membrane</location>
        <topology evidence="1">Multi-pass membrane protein</topology>
    </subcellularLocation>
</comment>
<dbReference type="AlphaFoldDB" id="A0A5Q0BIY1"/>
<evidence type="ECO:0000256" key="3">
    <source>
        <dbReference type="ARBA" id="ARBA00022475"/>
    </source>
</evidence>
<reference evidence="8 9" key="1">
    <citation type="submission" date="2019-09" db="EMBL/GenBank/DDBJ databases">
        <title>Ecophysiology of the spiral-shaped methanotroph Methylospira mobilis as revealed by the complete genome sequence.</title>
        <authorList>
            <person name="Oshkin I.Y."/>
            <person name="Dedysh S.N."/>
            <person name="Miroshnikov K."/>
            <person name="Danilova O.V."/>
            <person name="Hakobyan A."/>
            <person name="Liesack W."/>
        </authorList>
    </citation>
    <scope>NUCLEOTIDE SEQUENCE [LARGE SCALE GENOMIC DNA]</scope>
    <source>
        <strain evidence="8 9">Shm1</strain>
    </source>
</reference>
<accession>A0A5Q0BIY1</accession>
<feature type="transmembrane region" description="Helical" evidence="7">
    <location>
        <begin position="326"/>
        <end position="349"/>
    </location>
</feature>
<proteinExistence type="inferred from homology"/>
<feature type="transmembrane region" description="Helical" evidence="7">
    <location>
        <begin position="20"/>
        <end position="39"/>
    </location>
</feature>
<keyword evidence="9" id="KW-1185">Reference proteome</keyword>
<dbReference type="Pfam" id="PF02417">
    <property type="entry name" value="Chromate_transp"/>
    <property type="match status" value="2"/>
</dbReference>
<organism evidence="8 9">
    <name type="scientific">Candidatus Methylospira mobilis</name>
    <dbReference type="NCBI Taxonomy" id="1808979"/>
    <lineage>
        <taxon>Bacteria</taxon>
        <taxon>Pseudomonadati</taxon>
        <taxon>Pseudomonadota</taxon>
        <taxon>Gammaproteobacteria</taxon>
        <taxon>Methylococcales</taxon>
        <taxon>Methylococcaceae</taxon>
        <taxon>Candidatus Methylospira</taxon>
    </lineage>
</organism>
<dbReference type="GO" id="GO:0005886">
    <property type="term" value="C:plasma membrane"/>
    <property type="evidence" value="ECO:0007669"/>
    <property type="project" value="UniProtKB-SubCell"/>
</dbReference>
<feature type="transmembrane region" description="Helical" evidence="7">
    <location>
        <begin position="122"/>
        <end position="141"/>
    </location>
</feature>
<keyword evidence="5 7" id="KW-1133">Transmembrane helix</keyword>
<dbReference type="PANTHER" id="PTHR33567:SF3">
    <property type="entry name" value="CHROMATE ION TRANSPORTER (EUROFUNG)"/>
    <property type="match status" value="1"/>
</dbReference>
<feature type="transmembrane region" description="Helical" evidence="7">
    <location>
        <begin position="85"/>
        <end position="110"/>
    </location>
</feature>
<dbReference type="InterPro" id="IPR014047">
    <property type="entry name" value="Chr_Tranpt_l_chain"/>
</dbReference>
<evidence type="ECO:0000256" key="6">
    <source>
        <dbReference type="ARBA" id="ARBA00023136"/>
    </source>
</evidence>
<dbReference type="InterPro" id="IPR003370">
    <property type="entry name" value="Chromate_transpt"/>
</dbReference>
<feature type="transmembrane region" description="Helical" evidence="7">
    <location>
        <begin position="356"/>
        <end position="375"/>
    </location>
</feature>
<keyword evidence="4 7" id="KW-0812">Transmembrane</keyword>